<dbReference type="InterPro" id="IPR013780">
    <property type="entry name" value="Glyco_hydro_b"/>
</dbReference>
<dbReference type="SUPFAM" id="SSF51011">
    <property type="entry name" value="Glycosyl hydrolase domain"/>
    <property type="match status" value="1"/>
</dbReference>
<dbReference type="InterPro" id="IPR002241">
    <property type="entry name" value="Glyco_hydro_27"/>
</dbReference>
<reference evidence="10" key="2">
    <citation type="submission" date="2021-08" db="EMBL/GenBank/DDBJ databases">
        <authorList>
            <person name="Gostincar C."/>
            <person name="Sun X."/>
            <person name="Song Z."/>
            <person name="Gunde-Cimerman N."/>
        </authorList>
    </citation>
    <scope>NUCLEOTIDE SEQUENCE</scope>
    <source>
        <strain evidence="10">EXF-8016</strain>
    </source>
</reference>
<evidence type="ECO:0000256" key="4">
    <source>
        <dbReference type="ARBA" id="ARBA00022729"/>
    </source>
</evidence>
<dbReference type="Gene3D" id="2.60.120.260">
    <property type="entry name" value="Galactose-binding domain-like"/>
    <property type="match status" value="1"/>
</dbReference>
<evidence type="ECO:0000256" key="6">
    <source>
        <dbReference type="ARBA" id="ARBA00023295"/>
    </source>
</evidence>
<dbReference type="InterPro" id="IPR041233">
    <property type="entry name" value="Melibiase_C"/>
</dbReference>
<feature type="domain" description="Alpha galactosidase C-terminal" evidence="9">
    <location>
        <begin position="296"/>
        <end position="360"/>
    </location>
</feature>
<dbReference type="OrthoDB" id="5795902at2759"/>
<evidence type="ECO:0000256" key="7">
    <source>
        <dbReference type="RuleBase" id="RU361168"/>
    </source>
</evidence>
<feature type="signal peptide" evidence="8">
    <location>
        <begin position="1"/>
        <end position="20"/>
    </location>
</feature>
<feature type="non-terminal residue" evidence="10">
    <location>
        <position position="515"/>
    </location>
</feature>
<dbReference type="Gene3D" id="3.20.20.70">
    <property type="entry name" value="Aldolase class I"/>
    <property type="match status" value="1"/>
</dbReference>
<dbReference type="InterPro" id="IPR013785">
    <property type="entry name" value="Aldolase_TIM"/>
</dbReference>
<evidence type="ECO:0000256" key="2">
    <source>
        <dbReference type="ARBA" id="ARBA00009743"/>
    </source>
</evidence>
<dbReference type="SUPFAM" id="SSF51445">
    <property type="entry name" value="(Trans)glycosidases"/>
    <property type="match status" value="1"/>
</dbReference>
<dbReference type="AlphaFoldDB" id="A0A9P8GK69"/>
<dbReference type="CDD" id="cd14792">
    <property type="entry name" value="GH27"/>
    <property type="match status" value="1"/>
</dbReference>
<evidence type="ECO:0000259" key="9">
    <source>
        <dbReference type="Pfam" id="PF17801"/>
    </source>
</evidence>
<dbReference type="PANTHER" id="PTHR11452:SF75">
    <property type="entry name" value="ALPHA-GALACTOSIDASE MEL1"/>
    <property type="match status" value="1"/>
</dbReference>
<comment type="similarity">
    <text evidence="2 7">Belongs to the glycosyl hydrolase 27 family.</text>
</comment>
<dbReference type="PRINTS" id="PR00740">
    <property type="entry name" value="GLHYDRLASE27"/>
</dbReference>
<dbReference type="PANTHER" id="PTHR11452">
    <property type="entry name" value="ALPHA-GALACTOSIDASE/ALPHA-N-ACETYLGALACTOSAMINIDASE"/>
    <property type="match status" value="1"/>
</dbReference>
<keyword evidence="7" id="KW-1015">Disulfide bond</keyword>
<evidence type="ECO:0000313" key="10">
    <source>
        <dbReference type="EMBL" id="KAH0226127.1"/>
    </source>
</evidence>
<evidence type="ECO:0000313" key="11">
    <source>
        <dbReference type="Proteomes" id="UP000767238"/>
    </source>
</evidence>
<evidence type="ECO:0000256" key="3">
    <source>
        <dbReference type="ARBA" id="ARBA00012755"/>
    </source>
</evidence>
<evidence type="ECO:0000256" key="8">
    <source>
        <dbReference type="SAM" id="SignalP"/>
    </source>
</evidence>
<dbReference type="CDD" id="cd04081">
    <property type="entry name" value="CBM35_galactosidase-like"/>
    <property type="match status" value="1"/>
</dbReference>
<keyword evidence="5 7" id="KW-0378">Hydrolase</keyword>
<feature type="chain" id="PRO_5040225110" description="Alpha-galactosidase" evidence="8">
    <location>
        <begin position="21"/>
        <end position="515"/>
    </location>
</feature>
<dbReference type="Pfam" id="PF16499">
    <property type="entry name" value="Melibiase_2"/>
    <property type="match status" value="1"/>
</dbReference>
<dbReference type="GO" id="GO:0005975">
    <property type="term" value="P:carbohydrate metabolic process"/>
    <property type="evidence" value="ECO:0007669"/>
    <property type="project" value="InterPro"/>
</dbReference>
<dbReference type="Proteomes" id="UP000767238">
    <property type="component" value="Unassembled WGS sequence"/>
</dbReference>
<dbReference type="Pfam" id="PF17801">
    <property type="entry name" value="Melibiase_C"/>
    <property type="match status" value="1"/>
</dbReference>
<proteinExistence type="inferred from homology"/>
<name>A0A9P8GK69_AURME</name>
<evidence type="ECO:0000256" key="1">
    <source>
        <dbReference type="ARBA" id="ARBA00001255"/>
    </source>
</evidence>
<dbReference type="EMBL" id="JAHFYH010000013">
    <property type="protein sequence ID" value="KAH0226127.1"/>
    <property type="molecule type" value="Genomic_DNA"/>
</dbReference>
<sequence>MYIKTTSLATLGALASQATALDNGFGRTPPMGFNTYNPAACTINQTFVRDTINAFADKGFAAAGYNIFGLDCGWQGTQRQTNGSITYDTSAFPDGILPLSKLANSRGFKWGMYTDQGVKACDTGVDRPGSLNHEKQDALQLAGWNVAYMKTFPLSGAFSSAIQAVGIKGMLTCQWGVPYSSTSGLQGPAEWTSAVSTSFRVSDDITQGWASVSRIYNEAINVSLRGLNGPGHFSDMDLLEVGQDGMTTDEQATHFAIWAMFKSPLMISTRITTMSSSTQAILQNKGLIAINQDSLGPLADGDVAVLLVDLTNTKRSLGINFSALNISSATVTDLWTGKTVSNANTYSTTVNGHGSVALRLSNVKKANPAAPTLRYYEAEAGKLSGSAAVTSCSGCSGGKKVGSIGNGSGNTLTLTGIRTSQATQDVRFDYIDCEIGYAFGGGYGNVRGASFSINGGAAQSVSFPLTGYNWDKDVAKGFLVRLSGFKTSGDNAITISGLSSVSPYAADFDRIGVVA</sequence>
<accession>A0A9P8GK69</accession>
<comment type="caution">
    <text evidence="10">The sequence shown here is derived from an EMBL/GenBank/DDBJ whole genome shotgun (WGS) entry which is preliminary data.</text>
</comment>
<dbReference type="EC" id="3.2.1.22" evidence="3 7"/>
<comment type="catalytic activity">
    <reaction evidence="1 7">
        <text>Hydrolysis of terminal, non-reducing alpha-D-galactose residues in alpha-D-galactosides, including galactose oligosaccharides, galactomannans and galactolipids.</text>
        <dbReference type="EC" id="3.2.1.22"/>
    </reaction>
</comment>
<dbReference type="InterPro" id="IPR017853">
    <property type="entry name" value="GH"/>
</dbReference>
<gene>
    <name evidence="10" type="ORF">KCV03_g2842</name>
</gene>
<organism evidence="10 11">
    <name type="scientific">Aureobasidium melanogenum</name>
    <name type="common">Aureobasidium pullulans var. melanogenum</name>
    <dbReference type="NCBI Taxonomy" id="46634"/>
    <lineage>
        <taxon>Eukaryota</taxon>
        <taxon>Fungi</taxon>
        <taxon>Dikarya</taxon>
        <taxon>Ascomycota</taxon>
        <taxon>Pezizomycotina</taxon>
        <taxon>Dothideomycetes</taxon>
        <taxon>Dothideomycetidae</taxon>
        <taxon>Dothideales</taxon>
        <taxon>Saccotheciaceae</taxon>
        <taxon>Aureobasidium</taxon>
    </lineage>
</organism>
<keyword evidence="6 7" id="KW-0326">Glycosidase</keyword>
<reference evidence="10" key="1">
    <citation type="journal article" date="2021" name="J Fungi (Basel)">
        <title>Virulence traits and population genomics of the black yeast Aureobasidium melanogenum.</title>
        <authorList>
            <person name="Cernosa A."/>
            <person name="Sun X."/>
            <person name="Gostincar C."/>
            <person name="Fang C."/>
            <person name="Gunde-Cimerman N."/>
            <person name="Song Z."/>
        </authorList>
    </citation>
    <scope>NUCLEOTIDE SEQUENCE</scope>
    <source>
        <strain evidence="10">EXF-8016</strain>
    </source>
</reference>
<keyword evidence="4 8" id="KW-0732">Signal</keyword>
<protein>
    <recommendedName>
        <fullName evidence="3 7">Alpha-galactosidase</fullName>
        <ecNumber evidence="3 7">3.2.1.22</ecNumber>
    </recommendedName>
    <alternativeName>
        <fullName evidence="7">Melibiase</fullName>
    </alternativeName>
</protein>
<evidence type="ECO:0000256" key="5">
    <source>
        <dbReference type="ARBA" id="ARBA00022801"/>
    </source>
</evidence>
<dbReference type="GO" id="GO:0004557">
    <property type="term" value="F:alpha-galactosidase activity"/>
    <property type="evidence" value="ECO:0007669"/>
    <property type="project" value="UniProtKB-EC"/>
</dbReference>
<dbReference type="Gene3D" id="2.60.40.1180">
    <property type="entry name" value="Golgi alpha-mannosidase II"/>
    <property type="match status" value="1"/>
</dbReference>